<dbReference type="InterPro" id="IPR001757">
    <property type="entry name" value="P_typ_ATPase"/>
</dbReference>
<dbReference type="GO" id="GO:0046872">
    <property type="term" value="F:metal ion binding"/>
    <property type="evidence" value="ECO:0007669"/>
    <property type="project" value="UniProtKB-KW"/>
</dbReference>
<dbReference type="GO" id="GO:0006874">
    <property type="term" value="P:intracellular calcium ion homeostasis"/>
    <property type="evidence" value="ECO:0007669"/>
    <property type="project" value="TreeGrafter"/>
</dbReference>
<keyword evidence="6" id="KW-0067">ATP-binding</keyword>
<keyword evidence="10 12" id="KW-0472">Membrane</keyword>
<dbReference type="InterPro" id="IPR044492">
    <property type="entry name" value="P_typ_ATPase_HD_dom"/>
</dbReference>
<dbReference type="GO" id="GO:0016887">
    <property type="term" value="F:ATP hydrolysis activity"/>
    <property type="evidence" value="ECO:0007669"/>
    <property type="project" value="InterPro"/>
</dbReference>
<dbReference type="GO" id="GO:0015662">
    <property type="term" value="F:P-type ion transporter activity"/>
    <property type="evidence" value="ECO:0007669"/>
    <property type="project" value="TreeGrafter"/>
</dbReference>
<proteinExistence type="inferred from homology"/>
<comment type="similarity">
    <text evidence="2">Belongs to the cation transport ATPase (P-type) (TC 3.A.3) family. Type V subfamily.</text>
</comment>
<dbReference type="SFLD" id="SFLDF00027">
    <property type="entry name" value="p-type_atpase"/>
    <property type="match status" value="1"/>
</dbReference>
<feature type="transmembrane region" description="Helical" evidence="12">
    <location>
        <begin position="103"/>
        <end position="127"/>
    </location>
</feature>
<dbReference type="PANTHER" id="PTHR45630">
    <property type="entry name" value="CATION-TRANSPORTING ATPASE-RELATED"/>
    <property type="match status" value="1"/>
</dbReference>
<gene>
    <name evidence="14" type="ORF">FRACYDRAFT_262228</name>
</gene>
<dbReference type="SUPFAM" id="SSF81653">
    <property type="entry name" value="Calcium ATPase, transduction domain A"/>
    <property type="match status" value="1"/>
</dbReference>
<keyword evidence="3 12" id="KW-0812">Transmembrane</keyword>
<dbReference type="Pfam" id="PF13246">
    <property type="entry name" value="Cation_ATPase"/>
    <property type="match status" value="1"/>
</dbReference>
<evidence type="ECO:0000256" key="10">
    <source>
        <dbReference type="ARBA" id="ARBA00023136"/>
    </source>
</evidence>
<evidence type="ECO:0000256" key="3">
    <source>
        <dbReference type="ARBA" id="ARBA00022692"/>
    </source>
</evidence>
<evidence type="ECO:0000256" key="6">
    <source>
        <dbReference type="ARBA" id="ARBA00022840"/>
    </source>
</evidence>
<dbReference type="InterPro" id="IPR008250">
    <property type="entry name" value="ATPase_P-typ_transduc_dom_A_sf"/>
</dbReference>
<dbReference type="InterPro" id="IPR006544">
    <property type="entry name" value="P-type_TPase_V"/>
</dbReference>
<keyword evidence="15" id="KW-1185">Reference proteome</keyword>
<dbReference type="KEGG" id="fcy:FRACYDRAFT_262228"/>
<evidence type="ECO:0000256" key="1">
    <source>
        <dbReference type="ARBA" id="ARBA00004141"/>
    </source>
</evidence>
<feature type="transmembrane region" description="Helical" evidence="12">
    <location>
        <begin position="304"/>
        <end position="324"/>
    </location>
</feature>
<dbReference type="SUPFAM" id="SSF81665">
    <property type="entry name" value="Calcium ATPase, transmembrane domain M"/>
    <property type="match status" value="1"/>
</dbReference>
<organism evidence="14 15">
    <name type="scientific">Fragilariopsis cylindrus CCMP1102</name>
    <dbReference type="NCBI Taxonomy" id="635003"/>
    <lineage>
        <taxon>Eukaryota</taxon>
        <taxon>Sar</taxon>
        <taxon>Stramenopiles</taxon>
        <taxon>Ochrophyta</taxon>
        <taxon>Bacillariophyta</taxon>
        <taxon>Bacillariophyceae</taxon>
        <taxon>Bacillariophycidae</taxon>
        <taxon>Bacillariales</taxon>
        <taxon>Bacillariaceae</taxon>
        <taxon>Fragilariopsis</taxon>
    </lineage>
</organism>
<dbReference type="InterPro" id="IPR018303">
    <property type="entry name" value="ATPase_P-typ_P_site"/>
</dbReference>
<dbReference type="Gene3D" id="3.40.50.1000">
    <property type="entry name" value="HAD superfamily/HAD-like"/>
    <property type="match status" value="1"/>
</dbReference>
<dbReference type="InterPro" id="IPR023299">
    <property type="entry name" value="ATPase_P-typ_cyto_dom_N"/>
</dbReference>
<dbReference type="EMBL" id="KV784361">
    <property type="protein sequence ID" value="OEU13386.1"/>
    <property type="molecule type" value="Genomic_DNA"/>
</dbReference>
<dbReference type="InterPro" id="IPR023214">
    <property type="entry name" value="HAD_sf"/>
</dbReference>
<dbReference type="Pfam" id="PF00122">
    <property type="entry name" value="E1-E2_ATPase"/>
    <property type="match status" value="1"/>
</dbReference>
<evidence type="ECO:0000256" key="11">
    <source>
        <dbReference type="SAM" id="MobiDB-lite"/>
    </source>
</evidence>
<accession>A0A1E7F5F7</accession>
<evidence type="ECO:0000256" key="9">
    <source>
        <dbReference type="ARBA" id="ARBA00022989"/>
    </source>
</evidence>
<protein>
    <recommendedName>
        <fullName evidence="13">P-type ATPase A domain-containing protein</fullName>
    </recommendedName>
</protein>
<feature type="region of interest" description="Disordered" evidence="11">
    <location>
        <begin position="1"/>
        <end position="41"/>
    </location>
</feature>
<dbReference type="InterPro" id="IPR023298">
    <property type="entry name" value="ATPase_P-typ_TM_dom_sf"/>
</dbReference>
<evidence type="ECO:0000313" key="15">
    <source>
        <dbReference type="Proteomes" id="UP000095751"/>
    </source>
</evidence>
<dbReference type="SUPFAM" id="SSF81660">
    <property type="entry name" value="Metal cation-transporting ATPase, ATP-binding domain N"/>
    <property type="match status" value="1"/>
</dbReference>
<dbReference type="SFLD" id="SFLDG00002">
    <property type="entry name" value="C1.7:_P-type_atpase_like"/>
    <property type="match status" value="1"/>
</dbReference>
<reference evidence="14 15" key="1">
    <citation type="submission" date="2016-09" db="EMBL/GenBank/DDBJ databases">
        <title>Extensive genetic diversity and differential bi-allelic expression allows diatom success in the polar Southern Ocean.</title>
        <authorList>
            <consortium name="DOE Joint Genome Institute"/>
            <person name="Mock T."/>
            <person name="Otillar R.P."/>
            <person name="Strauss J."/>
            <person name="Dupont C."/>
            <person name="Frickenhaus S."/>
            <person name="Maumus F."/>
            <person name="Mcmullan M."/>
            <person name="Sanges R."/>
            <person name="Schmutz J."/>
            <person name="Toseland A."/>
            <person name="Valas R."/>
            <person name="Veluchamy A."/>
            <person name="Ward B.J."/>
            <person name="Allen A."/>
            <person name="Barry K."/>
            <person name="Falciatore A."/>
            <person name="Ferrante M."/>
            <person name="Fortunato A.E."/>
            <person name="Gloeckner G."/>
            <person name="Gruber A."/>
            <person name="Hipkin R."/>
            <person name="Janech M."/>
            <person name="Kroth P."/>
            <person name="Leese F."/>
            <person name="Lindquist E."/>
            <person name="Lyon B.R."/>
            <person name="Martin J."/>
            <person name="Mayer C."/>
            <person name="Parker M."/>
            <person name="Quesneville H."/>
            <person name="Raymond J."/>
            <person name="Uhlig C."/>
            <person name="Valentin K.U."/>
            <person name="Worden A.Z."/>
            <person name="Armbrust E.V."/>
            <person name="Bowler C."/>
            <person name="Green B."/>
            <person name="Moulton V."/>
            <person name="Van Oosterhout C."/>
            <person name="Grigoriev I."/>
        </authorList>
    </citation>
    <scope>NUCLEOTIDE SEQUENCE [LARGE SCALE GENOMIC DNA]</scope>
    <source>
        <strain evidence="14 15">CCMP1102</strain>
    </source>
</reference>
<dbReference type="Gene3D" id="3.40.1110.10">
    <property type="entry name" value="Calcium-transporting ATPase, cytoplasmic domain N"/>
    <property type="match status" value="1"/>
</dbReference>
<dbReference type="InterPro" id="IPR059000">
    <property type="entry name" value="ATPase_P-type_domA"/>
</dbReference>
<dbReference type="SUPFAM" id="SSF56784">
    <property type="entry name" value="HAD-like"/>
    <property type="match status" value="1"/>
</dbReference>
<evidence type="ECO:0000313" key="14">
    <source>
        <dbReference type="EMBL" id="OEU13386.1"/>
    </source>
</evidence>
<dbReference type="InParanoid" id="A0A1E7F5F7"/>
<keyword evidence="7" id="KW-0460">Magnesium</keyword>
<feature type="transmembrane region" description="Helical" evidence="12">
    <location>
        <begin position="62"/>
        <end position="83"/>
    </location>
</feature>
<keyword evidence="8" id="KW-1278">Translocase</keyword>
<evidence type="ECO:0000256" key="12">
    <source>
        <dbReference type="SAM" id="Phobius"/>
    </source>
</evidence>
<dbReference type="GO" id="GO:0019829">
    <property type="term" value="F:ATPase-coupled monoatomic cation transmembrane transporter activity"/>
    <property type="evidence" value="ECO:0007669"/>
    <property type="project" value="TreeGrafter"/>
</dbReference>
<evidence type="ECO:0000256" key="2">
    <source>
        <dbReference type="ARBA" id="ARBA00006000"/>
    </source>
</evidence>
<comment type="subcellular location">
    <subcellularLocation>
        <location evidence="1">Membrane</location>
        <topology evidence="1">Multi-pass membrane protein</topology>
    </subcellularLocation>
</comment>
<sequence length="1423" mass="158547">MADQHPNLRNRKRSDGLKVEEKEMTTKEETKEASTSISVPPPNSTATDINGYVLIPLRERSVITRLDVGPFLIFYGFLVSLDFMHEQEQHQSQEENYDGDEIIINMSSFSLIAFPLVMLAHLALFVVQQWSVVWRARVGYKQIGSASSLPPSAESLLTWTHCLVEAPHVDKHQSSHDAGIVSVNHRIINNNDNDKGSREVLAVVNFHDIIFRCNIVTEKGETKNKEDADNFLWSSNNNIGDEASGKSIASSNVGLFHRLKYPINRPLDFYENWRGHKSMEEVVIAQQTYGMNITPIELPPFLDLLQEQVVAPFFLFQILCVLLWCLDEYWYYALFTFFALLMFESTLAYSRLKSLQRLRSYTVHSHRPIWVYRPTFPIGGNGWAQISVAELVPGDIVSCKQITLRTSSSRDKNSLAQKQQQLNQIPADILILNGDAVVDESQITGESVPQLKVALEYSTQSVSDNNSSPASTSENNNRKQDHETLDLQEHKQFIVFGGTTLLVSHAGATPLSDISEAPNQGAIGMVLRTGFETAQGSLLRTMAHTQKSIDGIHTRDTYVFILMLLCCAIVSASMVWEEGWNDPTRNKFRLSLHVIIIITSVVPPELPMELSLAVTNSVADLIRRKIFCTEVFRIPLAGQVNLCCFDKTGTLTSDEMQFTGVRLVTGNTDHSGVKGTNNNSSSNNNDIGIDTAHSFTDVLEPNATLPWPALRIMTACHSLAVNSGDQANTLIGDPLEKAVFDVSGYTMIQNNALRITDAASDRPETILILQRFGFSSRLKRMSVLARESGSECTWVLAKGAPETLKLFLRSDSVPKNYDEIYMHHMARGTRVLAMAYRKLNANEAKKSFKEISRETVESDLIFAGFLLLHCPIKIDSAPVVSELWASGNKVVMITGDAILTAAEVSRQVGIIRKTGKLYPPTLQLKHVPCPKNMVTSNDFRVEFHFVTLSKNDEMEKIENLTLATNHLTRLQKMVAERKVALCVSGDTLQKLAATIVQRNQLDDASICHITDEKQVLLHPAAQNILRDIVPMFSVFARHNPRQKEAIVAAFNLGGFITLMCGDGTNDVGALRRAHVGISIISSPEVEAKQRAVTKTISLARSEQKRERKKKGTKKVKVRTTTASALEKSMRQLQEAQDELDQIELGDASIASPFTSRMVSIKCCTDVLQQGRCTLVTMLQIYKILGVNCLVNAMILSKLFLHGVKQGDRQLTILGLFVAGLFFFVTRGKPLPTLSAIHPPTSVLCPQALLSISSQFAIHYASMIIATEVALSFVDPYDPSMIPDGPFNPNTLNTCTFLISVLATVNTFAVNYRGEPFVEPLRQNKMLWRSLQVCYAVLFACALEIFPPLNDLFQLAEFPDTMDAGSLEWMTDSFESDQSNLPLMSSLTLLVKSIGFRSFMTGLMICDTLLVFISERLILKTFER</sequence>
<dbReference type="NCBIfam" id="TIGR01657">
    <property type="entry name" value="P-ATPase-V"/>
    <property type="match status" value="1"/>
</dbReference>
<keyword evidence="4" id="KW-0479">Metal-binding</keyword>
<feature type="region of interest" description="Disordered" evidence="11">
    <location>
        <begin position="459"/>
        <end position="481"/>
    </location>
</feature>
<feature type="transmembrane region" description="Helical" evidence="12">
    <location>
        <begin position="557"/>
        <end position="576"/>
    </location>
</feature>
<feature type="transmembrane region" description="Helical" evidence="12">
    <location>
        <begin position="330"/>
        <end position="349"/>
    </location>
</feature>
<feature type="compositionally biased region" description="Polar residues" evidence="11">
    <location>
        <begin position="459"/>
        <end position="475"/>
    </location>
</feature>
<dbReference type="Gene3D" id="2.70.150.10">
    <property type="entry name" value="Calcium-transporting ATPase, cytoplasmic transduction domain A"/>
    <property type="match status" value="1"/>
</dbReference>
<feature type="compositionally biased region" description="Basic and acidic residues" evidence="11">
    <location>
        <begin position="13"/>
        <end position="32"/>
    </location>
</feature>
<dbReference type="Proteomes" id="UP000095751">
    <property type="component" value="Unassembled WGS sequence"/>
</dbReference>
<evidence type="ECO:0000259" key="13">
    <source>
        <dbReference type="Pfam" id="PF00122"/>
    </source>
</evidence>
<evidence type="ECO:0000256" key="4">
    <source>
        <dbReference type="ARBA" id="ARBA00022723"/>
    </source>
</evidence>
<evidence type="ECO:0000256" key="5">
    <source>
        <dbReference type="ARBA" id="ARBA00022741"/>
    </source>
</evidence>
<dbReference type="NCBIfam" id="TIGR01494">
    <property type="entry name" value="ATPase_P-type"/>
    <property type="match status" value="1"/>
</dbReference>
<dbReference type="InterPro" id="IPR036412">
    <property type="entry name" value="HAD-like_sf"/>
</dbReference>
<dbReference type="PROSITE" id="PS00154">
    <property type="entry name" value="ATPASE_E1_E2"/>
    <property type="match status" value="1"/>
</dbReference>
<dbReference type="SFLD" id="SFLDS00003">
    <property type="entry name" value="Haloacid_Dehalogenase"/>
    <property type="match status" value="1"/>
</dbReference>
<evidence type="ECO:0000256" key="8">
    <source>
        <dbReference type="ARBA" id="ARBA00022967"/>
    </source>
</evidence>
<dbReference type="FunCoup" id="A0A1E7F5F7">
    <property type="interactions" value="489"/>
</dbReference>
<name>A0A1E7F5F7_9STRA</name>
<evidence type="ECO:0000256" key="7">
    <source>
        <dbReference type="ARBA" id="ARBA00022842"/>
    </source>
</evidence>
<dbReference type="OrthoDB" id="48943at2759"/>
<feature type="domain" description="P-type ATPase A" evidence="13">
    <location>
        <begin position="423"/>
        <end position="503"/>
    </location>
</feature>
<dbReference type="PRINTS" id="PR00119">
    <property type="entry name" value="CATATPASE"/>
</dbReference>
<dbReference type="GO" id="GO:0005524">
    <property type="term" value="F:ATP binding"/>
    <property type="evidence" value="ECO:0007669"/>
    <property type="project" value="UniProtKB-KW"/>
</dbReference>
<dbReference type="Gene3D" id="1.20.1110.10">
    <property type="entry name" value="Calcium-transporting ATPase, transmembrane domain"/>
    <property type="match status" value="1"/>
</dbReference>
<keyword evidence="5" id="KW-0547">Nucleotide-binding</keyword>
<keyword evidence="9 12" id="KW-1133">Transmembrane helix</keyword>
<dbReference type="PANTHER" id="PTHR45630:SF7">
    <property type="entry name" value="ENDOPLASMIC RETICULUM TRANSMEMBRANE HELIX TRANSLOCASE"/>
    <property type="match status" value="1"/>
</dbReference>
<dbReference type="GO" id="GO:0005789">
    <property type="term" value="C:endoplasmic reticulum membrane"/>
    <property type="evidence" value="ECO:0007669"/>
    <property type="project" value="TreeGrafter"/>
</dbReference>